<reference evidence="2 3" key="1">
    <citation type="submission" date="2014-11" db="EMBL/GenBank/DDBJ databases">
        <authorList>
            <person name="Zhu J."/>
            <person name="Qi W."/>
            <person name="Song R."/>
        </authorList>
    </citation>
    <scope>NUCLEOTIDE SEQUENCE [LARGE SCALE GENOMIC DNA]</scope>
</reference>
<dbReference type="EMBL" id="CDMY01000373">
    <property type="protein sequence ID" value="CEM06932.1"/>
    <property type="molecule type" value="Genomic_DNA"/>
</dbReference>
<dbReference type="PANTHER" id="PTHR24121">
    <property type="entry name" value="NO MECHANORECEPTOR POTENTIAL C, ISOFORM D-RELATED"/>
    <property type="match status" value="1"/>
</dbReference>
<dbReference type="InterPro" id="IPR036770">
    <property type="entry name" value="Ankyrin_rpt-contain_sf"/>
</dbReference>
<evidence type="ECO:0000313" key="2">
    <source>
        <dbReference type="EMBL" id="CEM06932.1"/>
    </source>
</evidence>
<dbReference type="PANTHER" id="PTHR24121:SF21">
    <property type="entry name" value="ANKYRIN REPEAT FAMILY PROTEIN"/>
    <property type="match status" value="1"/>
</dbReference>
<feature type="compositionally biased region" description="Polar residues" evidence="1">
    <location>
        <begin position="8"/>
        <end position="19"/>
    </location>
</feature>
<dbReference type="Pfam" id="PF13606">
    <property type="entry name" value="Ank_3"/>
    <property type="match status" value="1"/>
</dbReference>
<dbReference type="PhylomeDB" id="A0A0G4F530"/>
<protein>
    <submittedName>
        <fullName evidence="2">Uncharacterized protein</fullName>
    </submittedName>
</protein>
<dbReference type="AlphaFoldDB" id="A0A0G4F530"/>
<feature type="compositionally biased region" description="Basic and acidic residues" evidence="1">
    <location>
        <begin position="37"/>
        <end position="55"/>
    </location>
</feature>
<evidence type="ECO:0000256" key="1">
    <source>
        <dbReference type="SAM" id="MobiDB-lite"/>
    </source>
</evidence>
<feature type="region of interest" description="Disordered" evidence="1">
    <location>
        <begin position="1"/>
        <end position="63"/>
    </location>
</feature>
<dbReference type="SUPFAM" id="SSF48403">
    <property type="entry name" value="Ankyrin repeat"/>
    <property type="match status" value="1"/>
</dbReference>
<keyword evidence="3" id="KW-1185">Reference proteome</keyword>
<dbReference type="SMART" id="SM00248">
    <property type="entry name" value="ANK"/>
    <property type="match status" value="2"/>
</dbReference>
<accession>A0A0G4F530</accession>
<gene>
    <name evidence="2" type="ORF">Vbra_8823</name>
</gene>
<dbReference type="InterPro" id="IPR002110">
    <property type="entry name" value="Ankyrin_rpt"/>
</dbReference>
<evidence type="ECO:0000313" key="3">
    <source>
        <dbReference type="Proteomes" id="UP000041254"/>
    </source>
</evidence>
<dbReference type="VEuPathDB" id="CryptoDB:Vbra_8823"/>
<organism evidence="2 3">
    <name type="scientific">Vitrella brassicaformis (strain CCMP3155)</name>
    <dbReference type="NCBI Taxonomy" id="1169540"/>
    <lineage>
        <taxon>Eukaryota</taxon>
        <taxon>Sar</taxon>
        <taxon>Alveolata</taxon>
        <taxon>Colpodellida</taxon>
        <taxon>Vitrellaceae</taxon>
        <taxon>Vitrella</taxon>
    </lineage>
</organism>
<dbReference type="Proteomes" id="UP000041254">
    <property type="component" value="Unassembled WGS sequence"/>
</dbReference>
<dbReference type="Gene3D" id="1.25.40.20">
    <property type="entry name" value="Ankyrin repeat-containing domain"/>
    <property type="match status" value="2"/>
</dbReference>
<dbReference type="InParanoid" id="A0A0G4F530"/>
<name>A0A0G4F530_VITBC</name>
<dbReference type="OrthoDB" id="437639at2759"/>
<sequence length="335" mass="36296">MLGVWRPQGSSLSNGNSRPSADDPGYVQLSTVEDGEKEAIAHGQPEREKMAEMSRRAASASSDNIPLLLDKEKGHVELQLADVEDEVPPAPRRLEEVPLVGAPAVEEDEATNSLSGRIGKAVFGHADAAELEQLRKDLASLPPDEAERILTTGWGSGSTIHLAAGHSGVKYRPATVEVFEVLLHNRRHLLNLKDMDGRTPLHHVANTAFMDGERPLHYVAKEGGGAHLVKKFIEWGGKDLLKAQDKDGRIPLHSAAGRQQEGHTLLHIAAEANSPGVVQVLIAKYPDLLEKWNAKDETPFDVAIRLKCGKAVGAMLAAPEAKGIAMEWLVKRKAE</sequence>
<proteinExistence type="predicted"/>